<organism evidence="1 2">
    <name type="scientific">Bacillus glycinifermentans</name>
    <dbReference type="NCBI Taxonomy" id="1664069"/>
    <lineage>
        <taxon>Bacteria</taxon>
        <taxon>Bacillati</taxon>
        <taxon>Bacillota</taxon>
        <taxon>Bacilli</taxon>
        <taxon>Bacillales</taxon>
        <taxon>Bacillaceae</taxon>
        <taxon>Bacillus</taxon>
    </lineage>
</organism>
<reference evidence="1 2" key="1">
    <citation type="submission" date="2023-03" db="EMBL/GenBank/DDBJ databases">
        <title>Agriculturally important microbes genome sequencing.</title>
        <authorList>
            <person name="Dunlap C."/>
        </authorList>
    </citation>
    <scope>NUCLEOTIDE SEQUENCE [LARGE SCALE GENOMIC DNA]</scope>
    <source>
        <strain evidence="1 2">CBP-3203</strain>
    </source>
</reference>
<proteinExistence type="predicted"/>
<accession>A0ABU6H170</accession>
<dbReference type="Proteomes" id="UP001341297">
    <property type="component" value="Unassembled WGS sequence"/>
</dbReference>
<sequence length="42" mass="4373">MLTALKKLNGAAFTAPLTVETVVTNAIGLGLATVCTIQWQRG</sequence>
<dbReference type="EMBL" id="JARRTL010000007">
    <property type="protein sequence ID" value="MEC0484390.1"/>
    <property type="molecule type" value="Genomic_DNA"/>
</dbReference>
<comment type="caution">
    <text evidence="1">The sequence shown here is derived from an EMBL/GenBank/DDBJ whole genome shotgun (WGS) entry which is preliminary data.</text>
</comment>
<evidence type="ECO:0000313" key="1">
    <source>
        <dbReference type="EMBL" id="MEC0484390.1"/>
    </source>
</evidence>
<gene>
    <name evidence="1" type="ORF">P8828_05940</name>
</gene>
<keyword evidence="2" id="KW-1185">Reference proteome</keyword>
<evidence type="ECO:0000313" key="2">
    <source>
        <dbReference type="Proteomes" id="UP001341297"/>
    </source>
</evidence>
<dbReference type="RefSeq" id="WP_269430223.1">
    <property type="nucleotide sequence ID" value="NZ_CP023481.1"/>
</dbReference>
<name>A0ABU6H170_9BACI</name>
<protein>
    <submittedName>
        <fullName evidence="1">Uncharacterized protein</fullName>
    </submittedName>
</protein>